<dbReference type="InterPro" id="IPR012340">
    <property type="entry name" value="NA-bd_OB-fold"/>
</dbReference>
<comment type="caution">
    <text evidence="12">The sequence shown here is derived from an EMBL/GenBank/DDBJ whole genome shotgun (WGS) entry which is preliminary data.</text>
</comment>
<evidence type="ECO:0000256" key="3">
    <source>
        <dbReference type="ARBA" id="ARBA00022519"/>
    </source>
</evidence>
<evidence type="ECO:0000256" key="4">
    <source>
        <dbReference type="ARBA" id="ARBA00022722"/>
    </source>
</evidence>
<evidence type="ECO:0000256" key="6">
    <source>
        <dbReference type="ARBA" id="ARBA00022759"/>
    </source>
</evidence>
<dbReference type="SUPFAM" id="SSF50249">
    <property type="entry name" value="Nucleic acid-binding proteins"/>
    <property type="match status" value="1"/>
</dbReference>
<sequence length="373" mass="41566">MTEIRLLASPGVIRIAVTQQQSLLDFAIWYPGLSDGFGDIYLGRVESSLPALGGAFITLGNNFSGFLADNAGAKNLHKGDWTAVRITRSAQGGKGVRLDARNLPDLNLPENKSPQCLVIGPSPFEELAKRWSDADILLSDPSLIHLLPPEYKSRTSVTTESIDPELLEQIDSLETPDVELPIGMRASITPTPALVAIDMDTATQSNDNQAKLRAQFNANKEALPALLHQLRLRNLSGVIIVDMAGLPIKKRRLFQEDFEEALQQDPLQPRFLGFTNLGLAEITRPRKRPPLHEILFSDHGRAIRILGIVENQFKSLTSYHQYHQITLILNLGLTQALQKDTWATNHFEQRCGVSLKVESNPSFLNHQWEYHYA</sequence>
<evidence type="ECO:0000256" key="8">
    <source>
        <dbReference type="ARBA" id="ARBA00022842"/>
    </source>
</evidence>
<dbReference type="PROSITE" id="PS50126">
    <property type="entry name" value="S1"/>
    <property type="match status" value="1"/>
</dbReference>
<evidence type="ECO:0000256" key="7">
    <source>
        <dbReference type="ARBA" id="ARBA00022801"/>
    </source>
</evidence>
<dbReference type="GO" id="GO:0005737">
    <property type="term" value="C:cytoplasm"/>
    <property type="evidence" value="ECO:0007669"/>
    <property type="project" value="TreeGrafter"/>
</dbReference>
<evidence type="ECO:0000256" key="1">
    <source>
        <dbReference type="ARBA" id="ARBA00001946"/>
    </source>
</evidence>
<dbReference type="InterPro" id="IPR004659">
    <property type="entry name" value="RNase_E/G"/>
</dbReference>
<dbReference type="PANTHER" id="PTHR30001:SF1">
    <property type="entry name" value="RIBONUCLEASE E_G-LIKE PROTEIN, CHLOROPLASTIC"/>
    <property type="match status" value="1"/>
</dbReference>
<keyword evidence="7 12" id="KW-0378">Hydrolase</keyword>
<dbReference type="eggNOG" id="COG1530">
    <property type="taxonomic scope" value="Bacteria"/>
</dbReference>
<organism evidence="12 13">
    <name type="scientific">Commensalibacter intestini A911</name>
    <dbReference type="NCBI Taxonomy" id="1088868"/>
    <lineage>
        <taxon>Bacteria</taxon>
        <taxon>Pseudomonadati</taxon>
        <taxon>Pseudomonadota</taxon>
        <taxon>Alphaproteobacteria</taxon>
        <taxon>Acetobacterales</taxon>
        <taxon>Acetobacteraceae</taxon>
    </lineage>
</organism>
<evidence type="ECO:0000256" key="2">
    <source>
        <dbReference type="ARBA" id="ARBA00022475"/>
    </source>
</evidence>
<name>G6F2N6_9PROT</name>
<dbReference type="EMBL" id="AGFR01000010">
    <property type="protein sequence ID" value="EHD13145.1"/>
    <property type="molecule type" value="Genomic_DNA"/>
</dbReference>
<evidence type="ECO:0000313" key="12">
    <source>
        <dbReference type="EMBL" id="EHD13145.1"/>
    </source>
</evidence>
<dbReference type="Pfam" id="PF10150">
    <property type="entry name" value="RNase_E_G"/>
    <property type="match status" value="1"/>
</dbReference>
<dbReference type="InterPro" id="IPR019307">
    <property type="entry name" value="RNA-bd_AU-1/RNase_E/G"/>
</dbReference>
<dbReference type="AlphaFoldDB" id="G6F2N6"/>
<dbReference type="PATRIC" id="fig|1088868.3.peg.1888"/>
<comment type="cofactor">
    <cofactor evidence="1">
        <name>Mg(2+)</name>
        <dbReference type="ChEBI" id="CHEBI:18420"/>
    </cofactor>
</comment>
<dbReference type="STRING" id="1088868.CIN_18820"/>
<keyword evidence="3" id="KW-0997">Cell inner membrane</keyword>
<keyword evidence="10" id="KW-0472">Membrane</keyword>
<reference evidence="12 13" key="1">
    <citation type="submission" date="2011-10" db="EMBL/GenBank/DDBJ databases">
        <title>Genome Sequence of Commensalibacter intestini A911, isolated from Drosophila gut.</title>
        <authorList>
            <person name="Lee W.-J."/>
            <person name="Kim E.-K."/>
        </authorList>
    </citation>
    <scope>NUCLEOTIDE SEQUENCE [LARGE SCALE GENOMIC DNA]</scope>
    <source>
        <strain evidence="12 13">A911</strain>
    </source>
</reference>
<dbReference type="RefSeq" id="WP_008854872.1">
    <property type="nucleotide sequence ID" value="NZ_AGFR01000010.1"/>
</dbReference>
<evidence type="ECO:0000256" key="10">
    <source>
        <dbReference type="ARBA" id="ARBA00023136"/>
    </source>
</evidence>
<dbReference type="GO" id="GO:0008995">
    <property type="term" value="F:ribonuclease E activity"/>
    <property type="evidence" value="ECO:0007669"/>
    <property type="project" value="UniProtKB-EC"/>
</dbReference>
<evidence type="ECO:0000256" key="5">
    <source>
        <dbReference type="ARBA" id="ARBA00022723"/>
    </source>
</evidence>
<keyword evidence="6" id="KW-0255">Endonuclease</keyword>
<keyword evidence="9" id="KW-0694">RNA-binding</keyword>
<proteinExistence type="predicted"/>
<evidence type="ECO:0000256" key="9">
    <source>
        <dbReference type="ARBA" id="ARBA00022884"/>
    </source>
</evidence>
<dbReference type="InterPro" id="IPR003029">
    <property type="entry name" value="S1_domain"/>
</dbReference>
<dbReference type="GO" id="GO:0046872">
    <property type="term" value="F:metal ion binding"/>
    <property type="evidence" value="ECO:0007669"/>
    <property type="project" value="UniProtKB-KW"/>
</dbReference>
<dbReference type="Proteomes" id="UP000005939">
    <property type="component" value="Unassembled WGS sequence"/>
</dbReference>
<keyword evidence="4" id="KW-0540">Nuclease</keyword>
<evidence type="ECO:0000259" key="11">
    <source>
        <dbReference type="PROSITE" id="PS50126"/>
    </source>
</evidence>
<dbReference type="PANTHER" id="PTHR30001">
    <property type="entry name" value="RIBONUCLEASE"/>
    <property type="match status" value="1"/>
</dbReference>
<evidence type="ECO:0000313" key="13">
    <source>
        <dbReference type="Proteomes" id="UP000005939"/>
    </source>
</evidence>
<dbReference type="GO" id="GO:0003723">
    <property type="term" value="F:RNA binding"/>
    <property type="evidence" value="ECO:0007669"/>
    <property type="project" value="UniProtKB-KW"/>
</dbReference>
<dbReference type="EC" id="3.1.26.12" evidence="12"/>
<dbReference type="GO" id="GO:0006364">
    <property type="term" value="P:rRNA processing"/>
    <property type="evidence" value="ECO:0007669"/>
    <property type="project" value="TreeGrafter"/>
</dbReference>
<keyword evidence="5" id="KW-0479">Metal-binding</keyword>
<accession>G6F2N6</accession>
<gene>
    <name evidence="12" type="ORF">CIN_18820</name>
</gene>
<dbReference type="OrthoDB" id="7256894at2"/>
<keyword evidence="2" id="KW-1003">Cell membrane</keyword>
<protein>
    <submittedName>
        <fullName evidence="12">Ribonucleases G and E</fullName>
        <ecNumber evidence="12">3.1.26.12</ecNumber>
    </submittedName>
</protein>
<feature type="domain" description="S1 motif" evidence="11">
    <location>
        <begin position="38"/>
        <end position="101"/>
    </location>
</feature>
<keyword evidence="8" id="KW-0460">Magnesium</keyword>